<dbReference type="Pfam" id="PF02578">
    <property type="entry name" value="Cu-oxidase_4"/>
    <property type="match status" value="1"/>
</dbReference>
<dbReference type="PANTHER" id="PTHR30616:SF2">
    <property type="entry name" value="PURINE NUCLEOSIDE PHOSPHORYLASE LACC1"/>
    <property type="match status" value="1"/>
</dbReference>
<keyword evidence="4" id="KW-0479">Metal-binding</keyword>
<evidence type="ECO:0000313" key="11">
    <source>
        <dbReference type="EMBL" id="ADN09688.1"/>
    </source>
</evidence>
<organism evidence="11 12">
    <name type="scientific">Sulfurimonas autotrophica (strain ATCC BAA-671 / DSM 16294 / JCM 11897 / OK10)</name>
    <dbReference type="NCBI Taxonomy" id="563040"/>
    <lineage>
        <taxon>Bacteria</taxon>
        <taxon>Pseudomonadati</taxon>
        <taxon>Campylobacterota</taxon>
        <taxon>Epsilonproteobacteria</taxon>
        <taxon>Campylobacterales</taxon>
        <taxon>Sulfurimonadaceae</taxon>
        <taxon>Sulfurimonas</taxon>
    </lineage>
</organism>
<dbReference type="InterPro" id="IPR011324">
    <property type="entry name" value="Cytotoxic_necrot_fac-like_cat"/>
</dbReference>
<dbReference type="InterPro" id="IPR003730">
    <property type="entry name" value="Cu_polyphenol_OxRdtase"/>
</dbReference>
<dbReference type="OrthoDB" id="4279at2"/>
<comment type="catalytic activity">
    <reaction evidence="7">
        <text>adenosine + H2O + H(+) = inosine + NH4(+)</text>
        <dbReference type="Rhea" id="RHEA:24408"/>
        <dbReference type="ChEBI" id="CHEBI:15377"/>
        <dbReference type="ChEBI" id="CHEBI:15378"/>
        <dbReference type="ChEBI" id="CHEBI:16335"/>
        <dbReference type="ChEBI" id="CHEBI:17596"/>
        <dbReference type="ChEBI" id="CHEBI:28938"/>
        <dbReference type="EC" id="3.5.4.4"/>
    </reaction>
    <physiologicalReaction direction="left-to-right" evidence="7">
        <dbReference type="Rhea" id="RHEA:24409"/>
    </physiologicalReaction>
</comment>
<name>E0UPF8_SULAO</name>
<accession>E0UPF8</accession>
<dbReference type="eggNOG" id="COG1496">
    <property type="taxonomic scope" value="Bacteria"/>
</dbReference>
<evidence type="ECO:0000256" key="10">
    <source>
        <dbReference type="RuleBase" id="RU361274"/>
    </source>
</evidence>
<evidence type="ECO:0000256" key="2">
    <source>
        <dbReference type="ARBA" id="ARBA00007353"/>
    </source>
</evidence>
<dbReference type="AlphaFoldDB" id="E0UPF8"/>
<evidence type="ECO:0000256" key="9">
    <source>
        <dbReference type="ARBA" id="ARBA00049893"/>
    </source>
</evidence>
<evidence type="ECO:0000256" key="5">
    <source>
        <dbReference type="ARBA" id="ARBA00022801"/>
    </source>
</evidence>
<evidence type="ECO:0000256" key="4">
    <source>
        <dbReference type="ARBA" id="ARBA00022723"/>
    </source>
</evidence>
<dbReference type="EMBL" id="CP002205">
    <property type="protein sequence ID" value="ADN09688.1"/>
    <property type="molecule type" value="Genomic_DNA"/>
</dbReference>
<comment type="catalytic activity">
    <reaction evidence="9">
        <text>S-methyl-5'-thioadenosine + phosphate = 5-(methylsulfanyl)-alpha-D-ribose 1-phosphate + adenine</text>
        <dbReference type="Rhea" id="RHEA:11852"/>
        <dbReference type="ChEBI" id="CHEBI:16708"/>
        <dbReference type="ChEBI" id="CHEBI:17509"/>
        <dbReference type="ChEBI" id="CHEBI:43474"/>
        <dbReference type="ChEBI" id="CHEBI:58533"/>
        <dbReference type="EC" id="2.4.2.28"/>
    </reaction>
    <physiologicalReaction direction="left-to-right" evidence="9">
        <dbReference type="Rhea" id="RHEA:11853"/>
    </physiologicalReaction>
</comment>
<dbReference type="RefSeq" id="WP_013327441.1">
    <property type="nucleotide sequence ID" value="NC_014506.1"/>
</dbReference>
<evidence type="ECO:0000313" key="12">
    <source>
        <dbReference type="Proteomes" id="UP000007803"/>
    </source>
</evidence>
<comment type="similarity">
    <text evidence="2 10">Belongs to the purine nucleoside phosphorylase YfiH/LACC1 family.</text>
</comment>
<dbReference type="HOGENOM" id="CLU_065784_0_0_7"/>
<dbReference type="CDD" id="cd16833">
    <property type="entry name" value="YfiH"/>
    <property type="match status" value="1"/>
</dbReference>
<keyword evidence="12" id="KW-1185">Reference proteome</keyword>
<evidence type="ECO:0000256" key="3">
    <source>
        <dbReference type="ARBA" id="ARBA00022679"/>
    </source>
</evidence>
<dbReference type="SUPFAM" id="SSF64438">
    <property type="entry name" value="CNF1/YfiH-like putative cysteine hydrolases"/>
    <property type="match status" value="1"/>
</dbReference>
<comment type="catalytic activity">
    <reaction evidence="8">
        <text>adenosine + phosphate = alpha-D-ribose 1-phosphate + adenine</text>
        <dbReference type="Rhea" id="RHEA:27642"/>
        <dbReference type="ChEBI" id="CHEBI:16335"/>
        <dbReference type="ChEBI" id="CHEBI:16708"/>
        <dbReference type="ChEBI" id="CHEBI:43474"/>
        <dbReference type="ChEBI" id="CHEBI:57720"/>
        <dbReference type="EC" id="2.4.2.1"/>
    </reaction>
    <physiologicalReaction direction="left-to-right" evidence="8">
        <dbReference type="Rhea" id="RHEA:27643"/>
    </physiologicalReaction>
</comment>
<keyword evidence="5" id="KW-0378">Hydrolase</keyword>
<evidence type="ECO:0000256" key="6">
    <source>
        <dbReference type="ARBA" id="ARBA00022833"/>
    </source>
</evidence>
<evidence type="ECO:0000256" key="1">
    <source>
        <dbReference type="ARBA" id="ARBA00000553"/>
    </source>
</evidence>
<dbReference type="STRING" id="563040.Saut_1641"/>
<keyword evidence="3" id="KW-0808">Transferase</keyword>
<dbReference type="Proteomes" id="UP000007803">
    <property type="component" value="Chromosome"/>
</dbReference>
<dbReference type="Gene3D" id="3.60.140.10">
    <property type="entry name" value="CNF1/YfiH-like putative cysteine hydrolases"/>
    <property type="match status" value="1"/>
</dbReference>
<sequence>MKFYQSKLLNNYPELTHAFTCKESNNLAFHVNDIKKNVIQNHIQLAKELKYDYRTLVHMKQIHSNIVKIVDKNDNFDNPLTCDAVITNKKHIPLMVMVADCSPLLFFDPVQNVIAAVHAGKAGAFGNIIQNVIKSFTNDFYSVPKDIIVSIGPAICQNCYEVDDEIYQEAKELKLDYAVEKKDEKFYLDIKAILREQLHVMGIEEKNIEISSLCNCCHADTFYSYRKNNNTGRFAGVIML</sequence>
<dbReference type="InterPro" id="IPR038371">
    <property type="entry name" value="Cu_polyphenol_OxRdtase_sf"/>
</dbReference>
<evidence type="ECO:0000256" key="8">
    <source>
        <dbReference type="ARBA" id="ARBA00048968"/>
    </source>
</evidence>
<dbReference type="GO" id="GO:0016787">
    <property type="term" value="F:hydrolase activity"/>
    <property type="evidence" value="ECO:0007669"/>
    <property type="project" value="UniProtKB-KW"/>
</dbReference>
<protein>
    <recommendedName>
        <fullName evidence="10">Purine nucleoside phosphorylase</fullName>
    </recommendedName>
</protein>
<dbReference type="GO" id="GO:0005507">
    <property type="term" value="F:copper ion binding"/>
    <property type="evidence" value="ECO:0007669"/>
    <property type="project" value="TreeGrafter"/>
</dbReference>
<keyword evidence="6" id="KW-0862">Zinc</keyword>
<evidence type="ECO:0000256" key="7">
    <source>
        <dbReference type="ARBA" id="ARBA00047989"/>
    </source>
</evidence>
<dbReference type="PANTHER" id="PTHR30616">
    <property type="entry name" value="UNCHARACTERIZED PROTEIN YFIH"/>
    <property type="match status" value="1"/>
</dbReference>
<comment type="catalytic activity">
    <reaction evidence="1">
        <text>inosine + phosphate = alpha-D-ribose 1-phosphate + hypoxanthine</text>
        <dbReference type="Rhea" id="RHEA:27646"/>
        <dbReference type="ChEBI" id="CHEBI:17368"/>
        <dbReference type="ChEBI" id="CHEBI:17596"/>
        <dbReference type="ChEBI" id="CHEBI:43474"/>
        <dbReference type="ChEBI" id="CHEBI:57720"/>
        <dbReference type="EC" id="2.4.2.1"/>
    </reaction>
    <physiologicalReaction direction="left-to-right" evidence="1">
        <dbReference type="Rhea" id="RHEA:27647"/>
    </physiologicalReaction>
</comment>
<dbReference type="NCBIfam" id="TIGR00726">
    <property type="entry name" value="peptidoglycan editing factor PgeF"/>
    <property type="match status" value="1"/>
</dbReference>
<dbReference type="GO" id="GO:0017061">
    <property type="term" value="F:S-methyl-5-thioadenosine phosphorylase activity"/>
    <property type="evidence" value="ECO:0007669"/>
    <property type="project" value="UniProtKB-EC"/>
</dbReference>
<dbReference type="KEGG" id="sua:Saut_1641"/>
<reference evidence="12" key="1">
    <citation type="journal article" date="2010" name="Stand. Genomic Sci.">
        <title>Complete genome sequence of Sulfurimonas autotrophica type strain (OK10).</title>
        <authorList>
            <person name="Sikorski J."/>
            <person name="Munk C."/>
            <person name="Lapidus A."/>
            <person name="Djao O."/>
            <person name="Lucas S."/>
            <person name="Glavina Del Rio T."/>
            <person name="Nolan M."/>
            <person name="Tice H."/>
            <person name="Han C."/>
            <person name="Cheng J."/>
            <person name="Tapia R."/>
            <person name="Goodwin L."/>
            <person name="Pitluck S."/>
            <person name="Liolios K."/>
            <person name="Ivanova N."/>
            <person name="Mavromatis K."/>
            <person name="Mikhailova N."/>
            <person name="Pati A."/>
            <person name="Sims D."/>
            <person name="Meincke L."/>
            <person name="Brettin T."/>
            <person name="Detter J."/>
            <person name="Chen A."/>
            <person name="Palaniappan K."/>
            <person name="Land M."/>
            <person name="Hauser L."/>
            <person name="Chang Y."/>
            <person name="Jeffries C."/>
            <person name="Rohde M."/>
            <person name="Lang E."/>
            <person name="Spring S."/>
            <person name="Goker M."/>
            <person name="Woyke T."/>
            <person name="Bristow J."/>
            <person name="Eisen J."/>
            <person name="Markowitz V."/>
            <person name="Hugenholtz P."/>
            <person name="Kyrpides N."/>
            <person name="Klenk H."/>
        </authorList>
    </citation>
    <scope>NUCLEOTIDE SEQUENCE [LARGE SCALE GENOMIC DNA]</scope>
    <source>
        <strain evidence="12">ATCC BAA-671 / DSM 16294 / JCM 11897 / OK10</strain>
    </source>
</reference>
<gene>
    <name evidence="11" type="ordered locus">Saut_1641</name>
</gene>
<proteinExistence type="inferred from homology"/>